<dbReference type="GO" id="GO:0032259">
    <property type="term" value="P:methylation"/>
    <property type="evidence" value="ECO:0007669"/>
    <property type="project" value="UniProtKB-KW"/>
</dbReference>
<dbReference type="AlphaFoldDB" id="A0A2K8L3U6"/>
<dbReference type="CDD" id="cd02440">
    <property type="entry name" value="AdoMet_MTases"/>
    <property type="match status" value="1"/>
</dbReference>
<dbReference type="Gene3D" id="3.40.50.150">
    <property type="entry name" value="Vaccinia Virus protein VP39"/>
    <property type="match status" value="1"/>
</dbReference>
<feature type="binding site" evidence="3">
    <location>
        <begin position="186"/>
        <end position="187"/>
    </location>
    <ligand>
        <name>carboxy-S-adenosyl-L-methionine</name>
        <dbReference type="ChEBI" id="CHEBI:134278"/>
    </ligand>
</feature>
<evidence type="ECO:0000256" key="1">
    <source>
        <dbReference type="ARBA" id="ARBA00022679"/>
    </source>
</evidence>
<gene>
    <name evidence="3" type="primary">cmoB</name>
    <name evidence="4" type="ORF">Ga0123462_1056</name>
</gene>
<feature type="binding site" evidence="3">
    <location>
        <begin position="158"/>
        <end position="160"/>
    </location>
    <ligand>
        <name>carboxy-S-adenosyl-L-methionine</name>
        <dbReference type="ChEBI" id="CHEBI:134278"/>
    </ligand>
</feature>
<feature type="binding site" evidence="3">
    <location>
        <position position="202"/>
    </location>
    <ligand>
        <name>carboxy-S-adenosyl-L-methionine</name>
        <dbReference type="ChEBI" id="CHEBI:134278"/>
    </ligand>
</feature>
<feature type="binding site" evidence="3">
    <location>
        <position position="206"/>
    </location>
    <ligand>
        <name>carboxy-S-adenosyl-L-methionine</name>
        <dbReference type="ChEBI" id="CHEBI:134278"/>
    </ligand>
</feature>
<keyword evidence="2 3" id="KW-0819">tRNA processing</keyword>
<dbReference type="OrthoDB" id="9772751at2"/>
<keyword evidence="5" id="KW-1185">Reference proteome</keyword>
<evidence type="ECO:0000256" key="3">
    <source>
        <dbReference type="HAMAP-Rule" id="MF_01590"/>
    </source>
</evidence>
<reference evidence="4 5" key="1">
    <citation type="submission" date="2016-12" db="EMBL/GenBank/DDBJ databases">
        <title>Isolation and genomic insights into novel planktonic Zetaproteobacteria from stratified waters of the Chesapeake Bay.</title>
        <authorList>
            <person name="McAllister S.M."/>
            <person name="Kato S."/>
            <person name="Chan C.S."/>
            <person name="Chiu B.K."/>
            <person name="Field E.K."/>
        </authorList>
    </citation>
    <scope>NUCLEOTIDE SEQUENCE [LARGE SCALE GENOMIC DNA]</scope>
    <source>
        <strain evidence="4 5">CP-8</strain>
    </source>
</reference>
<comment type="catalytic activity">
    <reaction evidence="3">
        <text>carboxy-S-adenosyl-L-methionine + 5-hydroxyuridine(34) in tRNA = 5-carboxymethoxyuridine(34) in tRNA + S-adenosyl-L-homocysteine + H(+)</text>
        <dbReference type="Rhea" id="RHEA:52848"/>
        <dbReference type="Rhea" id="RHEA-COMP:13381"/>
        <dbReference type="Rhea" id="RHEA-COMP:13383"/>
        <dbReference type="ChEBI" id="CHEBI:15378"/>
        <dbReference type="ChEBI" id="CHEBI:57856"/>
        <dbReference type="ChEBI" id="CHEBI:134278"/>
        <dbReference type="ChEBI" id="CHEBI:136877"/>
        <dbReference type="ChEBI" id="CHEBI:136879"/>
    </reaction>
</comment>
<dbReference type="GO" id="GO:0016765">
    <property type="term" value="F:transferase activity, transferring alkyl or aryl (other than methyl) groups"/>
    <property type="evidence" value="ECO:0007669"/>
    <property type="project" value="UniProtKB-UniRule"/>
</dbReference>
<dbReference type="Proteomes" id="UP000231637">
    <property type="component" value="Chromosome"/>
</dbReference>
<dbReference type="InterPro" id="IPR010017">
    <property type="entry name" value="CmoB"/>
</dbReference>
<dbReference type="Pfam" id="PF08003">
    <property type="entry name" value="Methyltransf_9"/>
    <property type="match status" value="1"/>
</dbReference>
<evidence type="ECO:0000256" key="2">
    <source>
        <dbReference type="ARBA" id="ARBA00022694"/>
    </source>
</evidence>
<dbReference type="KEGG" id="mfn:Ga0123462_1056"/>
<comment type="similarity">
    <text evidence="3">Belongs to the class I-like SAM-binding methyltransferase superfamily. CmoB family.</text>
</comment>
<evidence type="ECO:0000313" key="5">
    <source>
        <dbReference type="Proteomes" id="UP000231637"/>
    </source>
</evidence>
<dbReference type="RefSeq" id="WP_100265328.1">
    <property type="nucleotide sequence ID" value="NZ_CP018800.1"/>
</dbReference>
<name>A0A2K8L3U6_9PROT</name>
<dbReference type="InterPro" id="IPR029063">
    <property type="entry name" value="SAM-dependent_MTases_sf"/>
</dbReference>
<feature type="binding site" evidence="3">
    <location>
        <position position="97"/>
    </location>
    <ligand>
        <name>carboxy-S-adenosyl-L-methionine</name>
        <dbReference type="ChEBI" id="CHEBI:134278"/>
    </ligand>
</feature>
<evidence type="ECO:0000313" key="4">
    <source>
        <dbReference type="EMBL" id="ATX81923.1"/>
    </source>
</evidence>
<accession>A0A2K8L3U6</accession>
<feature type="binding site" evidence="3">
    <location>
        <position position="111"/>
    </location>
    <ligand>
        <name>carboxy-S-adenosyl-L-methionine</name>
        <dbReference type="ChEBI" id="CHEBI:134278"/>
    </ligand>
</feature>
<dbReference type="HAMAP" id="MF_01590">
    <property type="entry name" value="tRNA_carboxymethyltr_CmoB"/>
    <property type="match status" value="1"/>
</dbReference>
<dbReference type="GO" id="GO:0002098">
    <property type="term" value="P:tRNA wobble uridine modification"/>
    <property type="evidence" value="ECO:0007669"/>
    <property type="project" value="InterPro"/>
</dbReference>
<comment type="subunit">
    <text evidence="3">Homotetramer.</text>
</comment>
<comment type="function">
    <text evidence="3">Catalyzes carboxymethyl transfer from carboxy-S-adenosyl-L-methionine (Cx-SAM) to 5-hydroxyuridine (ho5U) to form 5-carboxymethoxyuridine (cmo5U) at position 34 in tRNAs.</text>
</comment>
<dbReference type="SUPFAM" id="SSF53335">
    <property type="entry name" value="S-adenosyl-L-methionine-dependent methyltransferases"/>
    <property type="match status" value="1"/>
</dbReference>
<dbReference type="InterPro" id="IPR027555">
    <property type="entry name" value="Mo5U34_MeTrfas-like"/>
</dbReference>
<dbReference type="EC" id="2.5.1.-" evidence="3"/>
<feature type="binding site" evidence="3">
    <location>
        <position position="136"/>
    </location>
    <ligand>
        <name>carboxy-S-adenosyl-L-methionine</name>
        <dbReference type="ChEBI" id="CHEBI:134278"/>
    </ligand>
</feature>
<proteinExistence type="inferred from homology"/>
<dbReference type="NCBIfam" id="NF011650">
    <property type="entry name" value="PRK15068.1"/>
    <property type="match status" value="1"/>
</dbReference>
<protein>
    <recommendedName>
        <fullName evidence="3">tRNA U34 carboxymethyltransferase</fullName>
        <ecNumber evidence="3">2.5.1.-</ecNumber>
    </recommendedName>
</protein>
<feature type="binding site" evidence="3">
    <location>
        <position position="321"/>
    </location>
    <ligand>
        <name>carboxy-S-adenosyl-L-methionine</name>
        <dbReference type="ChEBI" id="CHEBI:134278"/>
    </ligand>
</feature>
<feature type="binding site" evidence="3">
    <location>
        <position position="116"/>
    </location>
    <ligand>
        <name>carboxy-S-adenosyl-L-methionine</name>
        <dbReference type="ChEBI" id="CHEBI:134278"/>
    </ligand>
</feature>
<organism evidence="4 5">
    <name type="scientific">Mariprofundus ferrinatatus</name>
    <dbReference type="NCBI Taxonomy" id="1921087"/>
    <lineage>
        <taxon>Bacteria</taxon>
        <taxon>Pseudomonadati</taxon>
        <taxon>Pseudomonadota</taxon>
        <taxon>Candidatius Mariprofundia</taxon>
        <taxon>Mariprofundales</taxon>
        <taxon>Mariprofundaceae</taxon>
        <taxon>Mariprofundus</taxon>
    </lineage>
</organism>
<dbReference type="EMBL" id="CP018800">
    <property type="protein sequence ID" value="ATX81923.1"/>
    <property type="molecule type" value="Genomic_DNA"/>
</dbReference>
<keyword evidence="1 3" id="KW-0808">Transferase</keyword>
<dbReference type="GO" id="GO:0008168">
    <property type="term" value="F:methyltransferase activity"/>
    <property type="evidence" value="ECO:0007669"/>
    <property type="project" value="UniProtKB-KW"/>
</dbReference>
<keyword evidence="4" id="KW-0489">Methyltransferase</keyword>
<sequence>MRAYKDREGIKLQQAVADSALAGFSELLMALHEKGWHKILKHGDLKRWQGGFDALPDITPSEIDFNASALKIGTPADTGMHEREIESALKQMHPWRKGPFDIFGVHIDTEWRSDWKWDRLSEAISPLQGRTILDVGCGSGYHLWRMLGCDAKLVIGIDPTPLFSMHFATIKRYAPDAPAFILPVGIEDMPVKMHCFDTVFSMGILYHRKSPIDHLIELKGLLNEEGELVIDTLVVEGDEQTCLIPHGRYAKMRNVWFIPSVAMLKIWLKRAGFTRIQIVDVCPTTTDEQRGTEWMTFESLPEFLDPNDSSLTIEGYPAPIRAVVTAKR</sequence>
<dbReference type="NCBIfam" id="TIGR00452">
    <property type="entry name" value="tRNA 5-methoxyuridine(34)/uridine 5-oxyacetic acid(34) synthase CmoB"/>
    <property type="match status" value="1"/>
</dbReference>